<evidence type="ECO:0000313" key="1">
    <source>
        <dbReference type="EMBL" id="AUX46891.1"/>
    </source>
</evidence>
<evidence type="ECO:0000313" key="2">
    <source>
        <dbReference type="Proteomes" id="UP000238348"/>
    </source>
</evidence>
<accession>A0A2L0F5W4</accession>
<dbReference type="EMBL" id="CP012673">
    <property type="protein sequence ID" value="AUX46891.1"/>
    <property type="molecule type" value="Genomic_DNA"/>
</dbReference>
<gene>
    <name evidence="1" type="ORF">SOCE26_084000</name>
</gene>
<sequence length="214" mass="22386">MFGGAGSDGRRQGGCGRLASLFWHQCYGQQRGGSSAGGGGSGGAVDCSAFHDDEPGSQVTFTVTNHRATPIYYYAAECFERFRVGPEGGDLGKADLPSAEMTCEEAQTADDWPLDCHGDTAIEIAAGQSATFHWTGLLYEPREMPVACAAQPENPLAANCPRAVAVQPGGFEFSLQLFGAVTCEEGPCSSPIDPFTVEQGFTYPGDTAVAIAVD</sequence>
<dbReference type="RefSeq" id="WP_199789447.1">
    <property type="nucleotide sequence ID" value="NZ_CP012673.1"/>
</dbReference>
<dbReference type="AlphaFoldDB" id="A0A2L0F5W4"/>
<name>A0A2L0F5W4_SORCE</name>
<protein>
    <submittedName>
        <fullName evidence="1">Uncharacterized protein</fullName>
    </submittedName>
</protein>
<reference evidence="1 2" key="1">
    <citation type="submission" date="2015-09" db="EMBL/GenBank/DDBJ databases">
        <title>Sorangium comparison.</title>
        <authorList>
            <person name="Zaburannyi N."/>
            <person name="Bunk B."/>
            <person name="Overmann J."/>
            <person name="Mueller R."/>
        </authorList>
    </citation>
    <scope>NUCLEOTIDE SEQUENCE [LARGE SCALE GENOMIC DNA]</scope>
    <source>
        <strain evidence="1 2">So ce26</strain>
    </source>
</reference>
<organism evidence="1 2">
    <name type="scientific">Sorangium cellulosum</name>
    <name type="common">Polyangium cellulosum</name>
    <dbReference type="NCBI Taxonomy" id="56"/>
    <lineage>
        <taxon>Bacteria</taxon>
        <taxon>Pseudomonadati</taxon>
        <taxon>Myxococcota</taxon>
        <taxon>Polyangia</taxon>
        <taxon>Polyangiales</taxon>
        <taxon>Polyangiaceae</taxon>
        <taxon>Sorangium</taxon>
    </lineage>
</organism>
<dbReference type="Proteomes" id="UP000238348">
    <property type="component" value="Chromosome"/>
</dbReference>
<proteinExistence type="predicted"/>